<evidence type="ECO:0000256" key="3">
    <source>
        <dbReference type="ARBA" id="ARBA00022679"/>
    </source>
</evidence>
<reference evidence="5 6" key="1">
    <citation type="journal article" date="2018" name="Nat. Genet.">
        <title>Extensive intraspecific gene order and gene structural variations between Mo17 and other maize genomes.</title>
        <authorList>
            <person name="Sun S."/>
            <person name="Zhou Y."/>
            <person name="Chen J."/>
            <person name="Shi J."/>
            <person name="Zhao H."/>
            <person name="Zhao H."/>
            <person name="Song W."/>
            <person name="Zhang M."/>
            <person name="Cui Y."/>
            <person name="Dong X."/>
            <person name="Liu H."/>
            <person name="Ma X."/>
            <person name="Jiao Y."/>
            <person name="Wang B."/>
            <person name="Wei X."/>
            <person name="Stein J.C."/>
            <person name="Glaubitz J.C."/>
            <person name="Lu F."/>
            <person name="Yu G."/>
            <person name="Liang C."/>
            <person name="Fengler K."/>
            <person name="Li B."/>
            <person name="Rafalski A."/>
            <person name="Schnable P.S."/>
            <person name="Ware D.H."/>
            <person name="Buckler E.S."/>
            <person name="Lai J."/>
        </authorList>
    </citation>
    <scope>NUCLEOTIDE SEQUENCE [LARGE SCALE GENOMIC DNA]</scope>
    <source>
        <strain evidence="6">cv. Missouri 17</strain>
        <tissue evidence="5">Seedling</tissue>
    </source>
</reference>
<keyword evidence="4" id="KW-0812">Transmembrane</keyword>
<evidence type="ECO:0000256" key="1">
    <source>
        <dbReference type="ARBA" id="ARBA00004508"/>
    </source>
</evidence>
<feature type="transmembrane region" description="Helical" evidence="4">
    <location>
        <begin position="71"/>
        <end position="103"/>
    </location>
</feature>
<keyword evidence="3 5" id="KW-0808">Transferase</keyword>
<dbReference type="EMBL" id="NCVQ01000010">
    <property type="protein sequence ID" value="PWZ05912.1"/>
    <property type="molecule type" value="Genomic_DNA"/>
</dbReference>
<evidence type="ECO:0000256" key="4">
    <source>
        <dbReference type="SAM" id="Phobius"/>
    </source>
</evidence>
<dbReference type="Proteomes" id="UP000251960">
    <property type="component" value="Chromosome 9"/>
</dbReference>
<gene>
    <name evidence="5" type="primary">HGGT_1</name>
    <name evidence="5" type="ORF">Zm00014a_016884</name>
</gene>
<dbReference type="PANTHER" id="PTHR43009:SF7">
    <property type="entry name" value="HOMOGENTISATE GERANYLGERANYLTRANSFERASE, CHLOROPLASTIC"/>
    <property type="match status" value="1"/>
</dbReference>
<organism evidence="5 6">
    <name type="scientific">Zea mays</name>
    <name type="common">Maize</name>
    <dbReference type="NCBI Taxonomy" id="4577"/>
    <lineage>
        <taxon>Eukaryota</taxon>
        <taxon>Viridiplantae</taxon>
        <taxon>Streptophyta</taxon>
        <taxon>Embryophyta</taxon>
        <taxon>Tracheophyta</taxon>
        <taxon>Spermatophyta</taxon>
        <taxon>Magnoliopsida</taxon>
        <taxon>Liliopsida</taxon>
        <taxon>Poales</taxon>
        <taxon>Poaceae</taxon>
        <taxon>PACMAD clade</taxon>
        <taxon>Panicoideae</taxon>
        <taxon>Andropogonodae</taxon>
        <taxon>Andropogoneae</taxon>
        <taxon>Tripsacinae</taxon>
        <taxon>Zea</taxon>
    </lineage>
</organism>
<sequence length="173" mass="19358">MYQIIGITLVSLLPVKSLDDFTLIDDSYMGIYRGINALVAALCMNVYVVGLNQLFDIEIDKVPLLRWKRHAFLAAFCIIFVRAVVVQLAFFAHMQCLMVLFAATCSEEALGTYKVHRLCINILMTSYTAAILVGVSSTNLYQKIVIVSGHGLLASTLWQRAQQFDIENKDCIT</sequence>
<name>A0A3L6DBF3_MAIZE</name>
<evidence type="ECO:0000256" key="2">
    <source>
        <dbReference type="ARBA" id="ARBA00005985"/>
    </source>
</evidence>
<comment type="subcellular location">
    <subcellularLocation>
        <location evidence="1">Plastid</location>
        <location evidence="1">Chloroplast membrane</location>
        <topology evidence="1">Multi-pass membrane protein</topology>
    </subcellularLocation>
</comment>
<accession>A0A3L6DBF3</accession>
<dbReference type="PANTHER" id="PTHR43009">
    <property type="entry name" value="HOMOGENTISATE SOLANESYLTRANSFERASE, CHLOROPLASTIC"/>
    <property type="match status" value="1"/>
</dbReference>
<evidence type="ECO:0000313" key="6">
    <source>
        <dbReference type="Proteomes" id="UP000251960"/>
    </source>
</evidence>
<comment type="similarity">
    <text evidence="2">Belongs to the UbiA prenyltransferase family.</text>
</comment>
<feature type="transmembrane region" description="Helical" evidence="4">
    <location>
        <begin position="27"/>
        <end position="50"/>
    </location>
</feature>
<dbReference type="AlphaFoldDB" id="A0A3L6DBF3"/>
<keyword evidence="4" id="KW-1133">Transmembrane helix</keyword>
<dbReference type="GO" id="GO:0016740">
    <property type="term" value="F:transferase activity"/>
    <property type="evidence" value="ECO:0007669"/>
    <property type="project" value="UniProtKB-KW"/>
</dbReference>
<keyword evidence="4" id="KW-0472">Membrane</keyword>
<evidence type="ECO:0000313" key="5">
    <source>
        <dbReference type="EMBL" id="PWZ05912.1"/>
    </source>
</evidence>
<proteinExistence type="inferred from homology"/>
<protein>
    <submittedName>
        <fullName evidence="5">Homogentisate geranylgeranyltransferase</fullName>
    </submittedName>
</protein>
<comment type="caution">
    <text evidence="5">The sequence shown here is derived from an EMBL/GenBank/DDBJ whole genome shotgun (WGS) entry which is preliminary data.</text>
</comment>